<dbReference type="InterPro" id="IPR036915">
    <property type="entry name" value="Cyclin-like_sf"/>
</dbReference>
<dbReference type="PANTHER" id="PTHR11618">
    <property type="entry name" value="TRANSCRIPTION INITIATION FACTOR IIB-RELATED"/>
    <property type="match status" value="1"/>
</dbReference>
<reference evidence="13" key="1">
    <citation type="submission" date="2016-07" db="EMBL/GenBank/DDBJ databases">
        <authorList>
            <person name="Bretaudeau A."/>
        </authorList>
    </citation>
    <scope>NUCLEOTIDE SEQUENCE</scope>
    <source>
        <strain evidence="13">Rice</strain>
        <tissue evidence="13">Whole body</tissue>
    </source>
</reference>
<evidence type="ECO:0000256" key="10">
    <source>
        <dbReference type="SAM" id="MobiDB-lite"/>
    </source>
</evidence>
<dbReference type="SUPFAM" id="SSF47954">
    <property type="entry name" value="Cyclin-like"/>
    <property type="match status" value="1"/>
</dbReference>
<keyword evidence="5" id="KW-0862">Zinc</keyword>
<dbReference type="EMBL" id="ODYU01007106">
    <property type="protein sequence ID" value="SOQ49584.1"/>
    <property type="molecule type" value="Genomic_DNA"/>
</dbReference>
<evidence type="ECO:0000259" key="11">
    <source>
        <dbReference type="Pfam" id="PF00382"/>
    </source>
</evidence>
<evidence type="ECO:0000256" key="8">
    <source>
        <dbReference type="ARBA" id="ARBA00023242"/>
    </source>
</evidence>
<feature type="coiled-coil region" evidence="9">
    <location>
        <begin position="163"/>
        <end position="192"/>
    </location>
</feature>
<feature type="region of interest" description="Disordered" evidence="10">
    <location>
        <begin position="302"/>
        <end position="332"/>
    </location>
</feature>
<evidence type="ECO:0000313" key="13">
    <source>
        <dbReference type="EMBL" id="SOQ49584.1"/>
    </source>
</evidence>
<name>A0A2H1WAS0_SPOFR</name>
<dbReference type="GO" id="GO:0000126">
    <property type="term" value="C:transcription factor TFIIIB complex"/>
    <property type="evidence" value="ECO:0007669"/>
    <property type="project" value="TreeGrafter"/>
</dbReference>
<dbReference type="GO" id="GO:0005634">
    <property type="term" value="C:nucleus"/>
    <property type="evidence" value="ECO:0007669"/>
    <property type="project" value="UniProtKB-SubCell"/>
</dbReference>
<keyword evidence="3" id="KW-0479">Metal-binding</keyword>
<keyword evidence="4" id="KW-0863">Zinc-finger</keyword>
<feature type="domain" description="Brf1 TBP-binding" evidence="12">
    <location>
        <begin position="419"/>
        <end position="514"/>
    </location>
</feature>
<evidence type="ECO:0000256" key="7">
    <source>
        <dbReference type="ARBA" id="ARBA00023163"/>
    </source>
</evidence>
<dbReference type="Gene3D" id="1.10.472.10">
    <property type="entry name" value="Cyclin-like"/>
    <property type="match status" value="1"/>
</dbReference>
<sequence length="530" mass="59583">MSVSQTHFVSEAKIIRTNDPGTYHPMVGNRRRPWTLETPEAVQVVGESGIGKIGKGGIEPPVTLLTQRNTTQSLFMSIFGEAVVSLQSSRPIPLLIAARLHEFNRTPADVVRIVKVHESTLRKRLLEFGDTPSSALTLEEFMTVDLEEEQDPPAFRAARKRDKERLQKLMDEEDGEKELTELQKEIEHQLEKDGNKRKKVAAVIGNSTNVLGIVAKLLHSTSATPPKNPSKSVQQFQRLAGINRQTDLDVHMYRLGRQRCTLRHVLPLYNVYPLFALLLRTIPDSVLPLRNFRKTEKSPVVLCPTQESNPRPLARHSHLRPFNQRDNETTSEDVEASRFAAEDALDLIGELASDVTTKEDGVVTKSEKMKQEKGLGPDLAVIGLAGSSQEDKSDKFLRPEPKQTAKDLHNAEELVLDQKDEEYISSLIMSDEEMKHKALLWNKINAGYLKEQKIKEELRAKEREENKDKKKKLRGSYKKRTPCNAATAGEAIEKMIAEKKISSKINYDILKSLDHPGTPVPPTPKGATVE</sequence>
<protein>
    <submittedName>
        <fullName evidence="13">SFRICE_027804</fullName>
    </submittedName>
</protein>
<dbReference type="GO" id="GO:0097550">
    <property type="term" value="C:transcription preinitiation complex"/>
    <property type="evidence" value="ECO:0007669"/>
    <property type="project" value="TreeGrafter"/>
</dbReference>
<dbReference type="GO" id="GO:0001006">
    <property type="term" value="F:RNA polymerase III type 3 promoter sequence-specific DNA binding"/>
    <property type="evidence" value="ECO:0007669"/>
    <property type="project" value="TreeGrafter"/>
</dbReference>
<organism evidence="13">
    <name type="scientific">Spodoptera frugiperda</name>
    <name type="common">Fall armyworm</name>
    <dbReference type="NCBI Taxonomy" id="7108"/>
    <lineage>
        <taxon>Eukaryota</taxon>
        <taxon>Metazoa</taxon>
        <taxon>Ecdysozoa</taxon>
        <taxon>Arthropoda</taxon>
        <taxon>Hexapoda</taxon>
        <taxon>Insecta</taxon>
        <taxon>Pterygota</taxon>
        <taxon>Neoptera</taxon>
        <taxon>Endopterygota</taxon>
        <taxon>Lepidoptera</taxon>
        <taxon>Glossata</taxon>
        <taxon>Ditrysia</taxon>
        <taxon>Noctuoidea</taxon>
        <taxon>Noctuidae</taxon>
        <taxon>Amphipyrinae</taxon>
        <taxon>Spodoptera</taxon>
    </lineage>
</organism>
<accession>A0A2H1WAS0</accession>
<evidence type="ECO:0000259" key="12">
    <source>
        <dbReference type="Pfam" id="PF07741"/>
    </source>
</evidence>
<feature type="compositionally biased region" description="Basic and acidic residues" evidence="10">
    <location>
        <begin position="458"/>
        <end position="468"/>
    </location>
</feature>
<dbReference type="InterPro" id="IPR011665">
    <property type="entry name" value="BRF1_TBP-bd_dom"/>
</dbReference>
<dbReference type="Pfam" id="PF00382">
    <property type="entry name" value="TFIIB"/>
    <property type="match status" value="1"/>
</dbReference>
<evidence type="ECO:0000256" key="4">
    <source>
        <dbReference type="ARBA" id="ARBA00022771"/>
    </source>
</evidence>
<dbReference type="GO" id="GO:0070897">
    <property type="term" value="P:transcription preinitiation complex assembly"/>
    <property type="evidence" value="ECO:0007669"/>
    <property type="project" value="InterPro"/>
</dbReference>
<keyword evidence="7" id="KW-0804">Transcription</keyword>
<dbReference type="AlphaFoldDB" id="A0A2H1WAS0"/>
<dbReference type="GO" id="GO:0017025">
    <property type="term" value="F:TBP-class protein binding"/>
    <property type="evidence" value="ECO:0007669"/>
    <property type="project" value="InterPro"/>
</dbReference>
<evidence type="ECO:0000256" key="1">
    <source>
        <dbReference type="ARBA" id="ARBA00004123"/>
    </source>
</evidence>
<keyword evidence="9" id="KW-0175">Coiled coil</keyword>
<feature type="domain" description="Transcription factor TFIIB cyclin-like" evidence="11">
    <location>
        <begin position="94"/>
        <end position="128"/>
    </location>
</feature>
<feature type="region of interest" description="Disordered" evidence="10">
    <location>
        <begin position="458"/>
        <end position="481"/>
    </location>
</feature>
<keyword evidence="6" id="KW-0805">Transcription regulation</keyword>
<evidence type="ECO:0000256" key="9">
    <source>
        <dbReference type="SAM" id="Coils"/>
    </source>
</evidence>
<dbReference type="Gene3D" id="1.20.5.650">
    <property type="entry name" value="Single helix bin"/>
    <property type="match status" value="1"/>
</dbReference>
<evidence type="ECO:0000256" key="2">
    <source>
        <dbReference type="ARBA" id="ARBA00010857"/>
    </source>
</evidence>
<dbReference type="GO" id="GO:0008270">
    <property type="term" value="F:zinc ion binding"/>
    <property type="evidence" value="ECO:0007669"/>
    <property type="project" value="UniProtKB-KW"/>
</dbReference>
<evidence type="ECO:0000256" key="5">
    <source>
        <dbReference type="ARBA" id="ARBA00022833"/>
    </source>
</evidence>
<dbReference type="InterPro" id="IPR000812">
    <property type="entry name" value="TFIIB"/>
</dbReference>
<proteinExistence type="inferred from homology"/>
<dbReference type="Pfam" id="PF07741">
    <property type="entry name" value="BRF1"/>
    <property type="match status" value="1"/>
</dbReference>
<gene>
    <name evidence="13" type="ORF">SFRICE_027804</name>
</gene>
<feature type="compositionally biased region" description="Basic residues" evidence="10">
    <location>
        <begin position="469"/>
        <end position="481"/>
    </location>
</feature>
<dbReference type="GO" id="GO:0000995">
    <property type="term" value="F:RNA polymerase III general transcription initiation factor activity"/>
    <property type="evidence" value="ECO:0007669"/>
    <property type="project" value="TreeGrafter"/>
</dbReference>
<evidence type="ECO:0000256" key="3">
    <source>
        <dbReference type="ARBA" id="ARBA00022723"/>
    </source>
</evidence>
<dbReference type="PANTHER" id="PTHR11618:SF4">
    <property type="entry name" value="TRANSCRIPTION FACTOR IIIB 90 KDA SUBUNIT"/>
    <property type="match status" value="1"/>
</dbReference>
<dbReference type="InterPro" id="IPR013150">
    <property type="entry name" value="TFIIB_cyclin"/>
</dbReference>
<comment type="similarity">
    <text evidence="2">Belongs to the TFIIB family.</text>
</comment>
<comment type="subcellular location">
    <subcellularLocation>
        <location evidence="1">Nucleus</location>
    </subcellularLocation>
</comment>
<evidence type="ECO:0000256" key="6">
    <source>
        <dbReference type="ARBA" id="ARBA00023015"/>
    </source>
</evidence>
<keyword evidence="8" id="KW-0539">Nucleus</keyword>